<dbReference type="InterPro" id="IPR050792">
    <property type="entry name" value="ADP-ribosylglycohydrolase"/>
</dbReference>
<dbReference type="EMBL" id="BEYU01000071">
    <property type="protein sequence ID" value="GBG30161.1"/>
    <property type="molecule type" value="Genomic_DNA"/>
</dbReference>
<dbReference type="AlphaFoldDB" id="A0A2R5GPB1"/>
<dbReference type="Gene3D" id="1.10.4080.10">
    <property type="entry name" value="ADP-ribosylation/Crystallin J1"/>
    <property type="match status" value="1"/>
</dbReference>
<dbReference type="Proteomes" id="UP000241890">
    <property type="component" value="Unassembled WGS sequence"/>
</dbReference>
<comment type="caution">
    <text evidence="1">The sequence shown here is derived from an EMBL/GenBank/DDBJ whole genome shotgun (WGS) entry which is preliminary data.</text>
</comment>
<evidence type="ECO:0008006" key="3">
    <source>
        <dbReference type="Google" id="ProtNLM"/>
    </source>
</evidence>
<name>A0A2R5GPB1_9STRA</name>
<accession>A0A2R5GPB1</accession>
<reference evidence="1 2" key="1">
    <citation type="submission" date="2017-12" db="EMBL/GenBank/DDBJ databases">
        <title>Sequencing, de novo assembly and annotation of complete genome of a new Thraustochytrid species, strain FCC1311.</title>
        <authorList>
            <person name="Sedici K."/>
            <person name="Godart F."/>
            <person name="Aiese Cigliano R."/>
            <person name="Sanseverino W."/>
            <person name="Barakat M."/>
            <person name="Ortet P."/>
            <person name="Marechal E."/>
            <person name="Cagnac O."/>
            <person name="Amato A."/>
        </authorList>
    </citation>
    <scope>NUCLEOTIDE SEQUENCE [LARGE SCALE GENOMIC DNA]</scope>
</reference>
<proteinExistence type="predicted"/>
<dbReference type="InterPro" id="IPR036705">
    <property type="entry name" value="Ribosyl_crysJ1_sf"/>
</dbReference>
<dbReference type="PANTHER" id="PTHR16222:SF34">
    <property type="entry name" value="ADP-RIBOSYLGLYCOHYDROLASE"/>
    <property type="match status" value="1"/>
</dbReference>
<dbReference type="PANTHER" id="PTHR16222">
    <property type="entry name" value="ADP-RIBOSYLGLYCOHYDROLASE"/>
    <property type="match status" value="1"/>
</dbReference>
<evidence type="ECO:0000313" key="2">
    <source>
        <dbReference type="Proteomes" id="UP000241890"/>
    </source>
</evidence>
<evidence type="ECO:0000313" key="1">
    <source>
        <dbReference type="EMBL" id="GBG30161.1"/>
    </source>
</evidence>
<keyword evidence="2" id="KW-1185">Reference proteome</keyword>
<dbReference type="InParanoid" id="A0A2R5GPB1"/>
<organism evidence="1 2">
    <name type="scientific">Hondaea fermentalgiana</name>
    <dbReference type="NCBI Taxonomy" id="2315210"/>
    <lineage>
        <taxon>Eukaryota</taxon>
        <taxon>Sar</taxon>
        <taxon>Stramenopiles</taxon>
        <taxon>Bigyra</taxon>
        <taxon>Labyrinthulomycetes</taxon>
        <taxon>Thraustochytrida</taxon>
        <taxon>Thraustochytriidae</taxon>
        <taxon>Hondaea</taxon>
    </lineage>
</organism>
<dbReference type="InterPro" id="IPR005502">
    <property type="entry name" value="Ribosyl_crysJ1"/>
</dbReference>
<gene>
    <name evidence="1" type="ORF">FCC1311_063812</name>
</gene>
<sequence length="484" mass="54035">MRTRQLGDFGSRVLQRRLAKSRYSGVTVTTRTLDTMSSGGLDEAAVSDKIRGTLLGAVLGESLAMPVHWYYNPQKLKEAYGEVTELRAPKPTHAESMILRFSYNGSIDILHDKKAYYEGCDPEIAAKMTKEERAKVSDEHGNFVGREAEDRPHYHATLKRGQNTSNMCISRLLMRYLGEVLDKGEDRYDPQEYLERFEKYMTTDPREHPDDLAQVFVHNDPYLDSYVRKFFENLSKGVPLMNCAYNQRDNWAINSLDGVLVSIPLIAAYKDDPESGLLGRVVEHHMLTHRSPSVTAALGVVAPLLQQMYQGRDPDEALDAAMEKMRPPRLTGRAMHESYASHNGPDFIPKWEKWDQHMEMAPGKNLKEVVHQYLAEGKSNKDVAGYTEGEGIFSTACYCEQALPIVLFLAAKYKDDFTGALQANAELGGHNTARGAILGAIMGARLGQKALPSAWIDQLAVPDQIAAEIDGIVKVSALRAQQAK</sequence>
<dbReference type="SUPFAM" id="SSF101478">
    <property type="entry name" value="ADP-ribosylglycohydrolase"/>
    <property type="match status" value="2"/>
</dbReference>
<dbReference type="Pfam" id="PF03747">
    <property type="entry name" value="ADP_ribosyl_GH"/>
    <property type="match status" value="1"/>
</dbReference>
<dbReference type="OrthoDB" id="524326at2759"/>
<protein>
    <recommendedName>
        <fullName evidence="3">ADP-ribosylglycohydrolase</fullName>
    </recommendedName>
</protein>